<dbReference type="EMBL" id="JAEUGD010000016">
    <property type="protein sequence ID" value="MBL6445622.1"/>
    <property type="molecule type" value="Genomic_DNA"/>
</dbReference>
<sequence length="208" mass="24062">MGDTQRFYDETKAFVKSINQYDSIDFVVHAGDISDFGLVKEFQWIHELMSEAKFPYLTVVGNHDLLANGRKVYNEIYGKLDYSFEYGNYKFIMLNTNSREYEFDGTVPDLMWLQNQLEDNPDNKKVIVISHIPPFDGDFDPDLEEAYATMLSNDPNVILSLHGHRHSFADDEYYDDGVRYFVTTTTQKAGYAIVTLTTNEAHIETVNY</sequence>
<evidence type="ECO:0000313" key="2">
    <source>
        <dbReference type="EMBL" id="MBL6445622.1"/>
    </source>
</evidence>
<dbReference type="SUPFAM" id="SSF56300">
    <property type="entry name" value="Metallo-dependent phosphatases"/>
    <property type="match status" value="1"/>
</dbReference>
<dbReference type="PANTHER" id="PTHR43143">
    <property type="entry name" value="METALLOPHOSPHOESTERASE, CALCINEURIN SUPERFAMILY"/>
    <property type="match status" value="1"/>
</dbReference>
<dbReference type="Pfam" id="PF00149">
    <property type="entry name" value="Metallophos"/>
    <property type="match status" value="1"/>
</dbReference>
<dbReference type="Proteomes" id="UP000614216">
    <property type="component" value="Unassembled WGS sequence"/>
</dbReference>
<dbReference type="InterPro" id="IPR004843">
    <property type="entry name" value="Calcineurin-like_PHP"/>
</dbReference>
<evidence type="ECO:0000259" key="1">
    <source>
        <dbReference type="Pfam" id="PF00149"/>
    </source>
</evidence>
<dbReference type="PANTHER" id="PTHR43143:SF1">
    <property type="entry name" value="SERINE_THREONINE-PROTEIN PHOSPHATASE CPPED1"/>
    <property type="match status" value="1"/>
</dbReference>
<organism evidence="2 3">
    <name type="scientific">Fulvivirga marina</name>
    <dbReference type="NCBI Taxonomy" id="2494733"/>
    <lineage>
        <taxon>Bacteria</taxon>
        <taxon>Pseudomonadati</taxon>
        <taxon>Bacteroidota</taxon>
        <taxon>Cytophagia</taxon>
        <taxon>Cytophagales</taxon>
        <taxon>Fulvivirgaceae</taxon>
        <taxon>Fulvivirga</taxon>
    </lineage>
</organism>
<name>A0A937KB58_9BACT</name>
<protein>
    <submittedName>
        <fullName evidence="2">Metallophosphoesterase</fullName>
    </submittedName>
</protein>
<accession>A0A937KB58</accession>
<reference evidence="2" key="1">
    <citation type="submission" date="2021-01" db="EMBL/GenBank/DDBJ databases">
        <title>Fulvivirga kasyanovii gen. nov., sp nov., a novel member of the phylum Bacteroidetes isolated from seawater in a mussel farm.</title>
        <authorList>
            <person name="Zhao L.-H."/>
            <person name="Wang Z.-J."/>
        </authorList>
    </citation>
    <scope>NUCLEOTIDE SEQUENCE</scope>
    <source>
        <strain evidence="2">29W222</strain>
    </source>
</reference>
<dbReference type="AlphaFoldDB" id="A0A937KB58"/>
<gene>
    <name evidence="2" type="ORF">JMN32_04835</name>
</gene>
<keyword evidence="3" id="KW-1185">Reference proteome</keyword>
<evidence type="ECO:0000313" key="3">
    <source>
        <dbReference type="Proteomes" id="UP000614216"/>
    </source>
</evidence>
<dbReference type="Gene3D" id="3.60.21.10">
    <property type="match status" value="1"/>
</dbReference>
<dbReference type="InterPro" id="IPR029052">
    <property type="entry name" value="Metallo-depent_PP-like"/>
</dbReference>
<proteinExistence type="predicted"/>
<dbReference type="InterPro" id="IPR051918">
    <property type="entry name" value="STPP_CPPED1"/>
</dbReference>
<dbReference type="GO" id="GO:0016787">
    <property type="term" value="F:hydrolase activity"/>
    <property type="evidence" value="ECO:0007669"/>
    <property type="project" value="InterPro"/>
</dbReference>
<comment type="caution">
    <text evidence="2">The sequence shown here is derived from an EMBL/GenBank/DDBJ whole genome shotgun (WGS) entry which is preliminary data.</text>
</comment>
<feature type="domain" description="Calcineurin-like phosphoesterase" evidence="1">
    <location>
        <begin position="1"/>
        <end position="167"/>
    </location>
</feature>